<evidence type="ECO:0000256" key="11">
    <source>
        <dbReference type="RuleBase" id="RU000512"/>
    </source>
</evidence>
<dbReference type="InterPro" id="IPR018089">
    <property type="entry name" value="OMPdecase_AS"/>
</dbReference>
<feature type="binding site" evidence="10">
    <location>
        <position position="111"/>
    </location>
    <ligand>
        <name>substrate</name>
    </ligand>
</feature>
<evidence type="ECO:0000256" key="9">
    <source>
        <dbReference type="PIRSR" id="PIRSR614732-1"/>
    </source>
</evidence>
<comment type="similarity">
    <text evidence="11">Belongs to the OMP decarboxylase family.</text>
</comment>
<feature type="binding site" evidence="10">
    <location>
        <position position="6"/>
    </location>
    <ligand>
        <name>substrate</name>
    </ligand>
</feature>
<evidence type="ECO:0000259" key="12">
    <source>
        <dbReference type="SMART" id="SM00934"/>
    </source>
</evidence>
<dbReference type="InterPro" id="IPR001754">
    <property type="entry name" value="OMPdeCOase_dom"/>
</dbReference>
<feature type="active site" description="For OMPdecase activity" evidence="9">
    <location>
        <position position="56"/>
    </location>
</feature>
<sequence>MIVALDGKDWEDVLAVIDPLRTTGCILKVNDLLWARGFDRLLPDLSVYGRVMADIKGHDIPNTLENISKRLLLNPPWAVTVHGSGGEKMIKSVVDVLKGTPTKVLVVTVPTSIDLVTSKEIYHRVPLDQVKTLAAIGDRAGAHGFVCSPQEVGELRALYPNKTFVTPGVRSPGVEVGDQARVDTPANAIQNGATHLVMGRQILGAKDPVVEVNRALREELKLA</sequence>
<accession>A0A1G2MDY2</accession>
<dbReference type="NCBIfam" id="TIGR01740">
    <property type="entry name" value="pyrF"/>
    <property type="match status" value="1"/>
</dbReference>
<evidence type="ECO:0000313" key="14">
    <source>
        <dbReference type="Proteomes" id="UP000176493"/>
    </source>
</evidence>
<dbReference type="SUPFAM" id="SSF51366">
    <property type="entry name" value="Ribulose-phoshate binding barrel"/>
    <property type="match status" value="1"/>
</dbReference>
<evidence type="ECO:0000256" key="5">
    <source>
        <dbReference type="ARBA" id="ARBA00022793"/>
    </source>
</evidence>
<dbReference type="InterPro" id="IPR014732">
    <property type="entry name" value="OMPdecase"/>
</dbReference>
<comment type="function">
    <text evidence="1">Catalyzes the decarboxylation of orotidine 5'-monophosphate (OMP) to uridine 5'-monophosphate (UMP).</text>
</comment>
<proteinExistence type="inferred from homology"/>
<evidence type="ECO:0000256" key="4">
    <source>
        <dbReference type="ARBA" id="ARBA00021923"/>
    </source>
</evidence>
<dbReference type="EC" id="4.1.1.23" evidence="3 11"/>
<dbReference type="SMART" id="SM00934">
    <property type="entry name" value="OMPdecase"/>
    <property type="match status" value="1"/>
</dbReference>
<dbReference type="PANTHER" id="PTHR32119">
    <property type="entry name" value="OROTIDINE 5'-PHOSPHATE DECARBOXYLASE"/>
    <property type="match status" value="1"/>
</dbReference>
<dbReference type="GO" id="GO:0006207">
    <property type="term" value="P:'de novo' pyrimidine nucleobase biosynthetic process"/>
    <property type="evidence" value="ECO:0007669"/>
    <property type="project" value="InterPro"/>
</dbReference>
<dbReference type="AlphaFoldDB" id="A0A1G2MDY2"/>
<keyword evidence="5 11" id="KW-0210">Decarboxylase</keyword>
<dbReference type="Gene3D" id="3.20.20.70">
    <property type="entry name" value="Aldolase class I"/>
    <property type="match status" value="1"/>
</dbReference>
<protein>
    <recommendedName>
        <fullName evidence="4 11">Orotidine 5'-phosphate decarboxylase</fullName>
        <ecNumber evidence="3 11">4.1.1.23</ecNumber>
    </recommendedName>
</protein>
<feature type="binding site" evidence="10">
    <location>
        <position position="200"/>
    </location>
    <ligand>
        <name>substrate</name>
    </ligand>
</feature>
<feature type="binding site" evidence="10">
    <location>
        <position position="28"/>
    </location>
    <ligand>
        <name>substrate</name>
    </ligand>
</feature>
<evidence type="ECO:0000256" key="7">
    <source>
        <dbReference type="ARBA" id="ARBA00023239"/>
    </source>
</evidence>
<dbReference type="Proteomes" id="UP000176493">
    <property type="component" value="Unassembled WGS sequence"/>
</dbReference>
<comment type="catalytic activity">
    <reaction evidence="8 11">
        <text>orotidine 5'-phosphate + H(+) = UMP + CO2</text>
        <dbReference type="Rhea" id="RHEA:11596"/>
        <dbReference type="ChEBI" id="CHEBI:15378"/>
        <dbReference type="ChEBI" id="CHEBI:16526"/>
        <dbReference type="ChEBI" id="CHEBI:57538"/>
        <dbReference type="ChEBI" id="CHEBI:57865"/>
        <dbReference type="EC" id="4.1.1.23"/>
    </reaction>
</comment>
<dbReference type="GO" id="GO:0005829">
    <property type="term" value="C:cytosol"/>
    <property type="evidence" value="ECO:0007669"/>
    <property type="project" value="TreeGrafter"/>
</dbReference>
<dbReference type="GO" id="GO:0044205">
    <property type="term" value="P:'de novo' UMP biosynthetic process"/>
    <property type="evidence" value="ECO:0007669"/>
    <property type="project" value="UniProtKB-UniPathway"/>
</dbReference>
<feature type="active site" description="For OMPdecase activity" evidence="9">
    <location>
        <position position="54"/>
    </location>
</feature>
<feature type="binding site" evidence="10">
    <location>
        <position position="170"/>
    </location>
    <ligand>
        <name>substrate</name>
    </ligand>
</feature>
<reference evidence="13 14" key="1">
    <citation type="journal article" date="2016" name="Nat. Commun.">
        <title>Thousands of microbial genomes shed light on interconnected biogeochemical processes in an aquifer system.</title>
        <authorList>
            <person name="Anantharaman K."/>
            <person name="Brown C.T."/>
            <person name="Hug L.A."/>
            <person name="Sharon I."/>
            <person name="Castelle C.J."/>
            <person name="Probst A.J."/>
            <person name="Thomas B.C."/>
            <person name="Singh A."/>
            <person name="Wilkins M.J."/>
            <person name="Karaoz U."/>
            <person name="Brodie E.L."/>
            <person name="Williams K.H."/>
            <person name="Hubbard S.S."/>
            <person name="Banfield J.F."/>
        </authorList>
    </citation>
    <scope>NUCLEOTIDE SEQUENCE [LARGE SCALE GENOMIC DNA]</scope>
</reference>
<evidence type="ECO:0000256" key="8">
    <source>
        <dbReference type="ARBA" id="ARBA00049157"/>
    </source>
</evidence>
<gene>
    <name evidence="13" type="ORF">A2W52_01335</name>
</gene>
<evidence type="ECO:0000313" key="13">
    <source>
        <dbReference type="EMBL" id="OHA21222.1"/>
    </source>
</evidence>
<dbReference type="UniPathway" id="UPA00070">
    <property type="reaction ID" value="UER00120"/>
</dbReference>
<organism evidence="13 14">
    <name type="scientific">Candidatus Taylorbacteria bacterium RIFCSPHIGHO2_02_49_25</name>
    <dbReference type="NCBI Taxonomy" id="1802305"/>
    <lineage>
        <taxon>Bacteria</taxon>
        <taxon>Candidatus Tayloriibacteriota</taxon>
    </lineage>
</organism>
<evidence type="ECO:0000256" key="2">
    <source>
        <dbReference type="ARBA" id="ARBA00004861"/>
    </source>
</evidence>
<dbReference type="Pfam" id="PF00215">
    <property type="entry name" value="OMPdecase"/>
    <property type="match status" value="1"/>
</dbReference>
<evidence type="ECO:0000256" key="10">
    <source>
        <dbReference type="PIRSR" id="PIRSR614732-2"/>
    </source>
</evidence>
<dbReference type="EMBL" id="MHRJ01000048">
    <property type="protein sequence ID" value="OHA21222.1"/>
    <property type="molecule type" value="Genomic_DNA"/>
</dbReference>
<keyword evidence="6 11" id="KW-0665">Pyrimidine biosynthesis</keyword>
<feature type="binding site" evidence="10">
    <location>
        <position position="179"/>
    </location>
    <ligand>
        <name>substrate</name>
    </ligand>
</feature>
<feature type="domain" description="Orotidine 5'-phosphate decarboxylase" evidence="12">
    <location>
        <begin position="1"/>
        <end position="215"/>
    </location>
</feature>
<feature type="binding site" evidence="10">
    <location>
        <position position="199"/>
    </location>
    <ligand>
        <name>substrate</name>
    </ligand>
</feature>
<evidence type="ECO:0000256" key="6">
    <source>
        <dbReference type="ARBA" id="ARBA00022975"/>
    </source>
</evidence>
<comment type="caution">
    <text evidence="13">The sequence shown here is derived from an EMBL/GenBank/DDBJ whole genome shotgun (WGS) entry which is preliminary data.</text>
</comment>
<comment type="pathway">
    <text evidence="2 11">Pyrimidine metabolism; UMP biosynthesis via de novo pathway; UMP from orotate: step 2/2.</text>
</comment>
<keyword evidence="7 11" id="KW-0456">Lyase</keyword>
<dbReference type="PROSITE" id="PS00156">
    <property type="entry name" value="OMPDECASE"/>
    <property type="match status" value="1"/>
</dbReference>
<name>A0A1G2MDY2_9BACT</name>
<dbReference type="GO" id="GO:0004590">
    <property type="term" value="F:orotidine-5'-phosphate decarboxylase activity"/>
    <property type="evidence" value="ECO:0007669"/>
    <property type="project" value="UniProtKB-EC"/>
</dbReference>
<dbReference type="PANTHER" id="PTHR32119:SF2">
    <property type="entry name" value="OROTIDINE 5'-PHOSPHATE DECARBOXYLASE"/>
    <property type="match status" value="1"/>
</dbReference>
<evidence type="ECO:0000256" key="3">
    <source>
        <dbReference type="ARBA" id="ARBA00012321"/>
    </source>
</evidence>
<feature type="active site" description="For OMPdecase activity" evidence="9">
    <location>
        <position position="59"/>
    </location>
</feature>
<dbReference type="CDD" id="cd04725">
    <property type="entry name" value="OMP_decarboxylase_like"/>
    <property type="match status" value="1"/>
</dbReference>
<evidence type="ECO:0000256" key="1">
    <source>
        <dbReference type="ARBA" id="ARBA00002356"/>
    </source>
</evidence>
<dbReference type="InterPro" id="IPR011060">
    <property type="entry name" value="RibuloseP-bd_barrel"/>
</dbReference>
<dbReference type="InterPro" id="IPR013785">
    <property type="entry name" value="Aldolase_TIM"/>
</dbReference>